<sequence>MSNSAVFMISCIITVVAASNMHNGNCPPDAHYEEIIKTECDDDSMCEMDQRCCPVKDTMKCVATVNYVADVSRFKDGECPHVSEEMRKNATDCKVHQDCPAKDFCCQAKCVLPLPRRPTPHEGFCPIAVRMPIIESTCQHDSDCEEEKKCCHKLEKISCVRAVYHANDVRKPGHCPAIEDDEKVSALKLCNGDDDCFSAEKCCPTTITLRCFSPQHRPAPPKPGYCVHSNVFPVKLMPLCHTDYDCIGDRKCCWASGVMDCTYPTDNVTFQLKASDKVYEMSLHSSQSRGNESTSENVVVISTNRNSDWY</sequence>
<dbReference type="Gene3D" id="4.10.75.10">
    <property type="entry name" value="Elafin-like"/>
    <property type="match status" value="4"/>
</dbReference>
<feature type="domain" description="WAP" evidence="4">
    <location>
        <begin position="171"/>
        <end position="215"/>
    </location>
</feature>
<proteinExistence type="predicted"/>
<name>A0A085NPX8_9BILA</name>
<feature type="chain" id="PRO_5007379697" description="WAP domain-containing protein" evidence="3">
    <location>
        <begin position="19"/>
        <end position="310"/>
    </location>
</feature>
<keyword evidence="2" id="KW-1015">Disulfide bond</keyword>
<dbReference type="InterPro" id="IPR050514">
    <property type="entry name" value="WAP_four-disulfide_core"/>
</dbReference>
<evidence type="ECO:0000256" key="3">
    <source>
        <dbReference type="SAM" id="SignalP"/>
    </source>
</evidence>
<evidence type="ECO:0000313" key="5">
    <source>
        <dbReference type="EMBL" id="KFD52737.1"/>
    </source>
</evidence>
<dbReference type="GO" id="GO:0019731">
    <property type="term" value="P:antibacterial humoral response"/>
    <property type="evidence" value="ECO:0007669"/>
    <property type="project" value="TreeGrafter"/>
</dbReference>
<dbReference type="PANTHER" id="PTHR19441:SF30">
    <property type="entry name" value="ELAFIN"/>
    <property type="match status" value="1"/>
</dbReference>
<evidence type="ECO:0000256" key="1">
    <source>
        <dbReference type="ARBA" id="ARBA00022729"/>
    </source>
</evidence>
<evidence type="ECO:0000313" key="7">
    <source>
        <dbReference type="Proteomes" id="UP000030764"/>
    </source>
</evidence>
<feature type="domain" description="WAP" evidence="4">
    <location>
        <begin position="121"/>
        <end position="163"/>
    </location>
</feature>
<dbReference type="Proteomes" id="UP000030758">
    <property type="component" value="Unassembled WGS sequence"/>
</dbReference>
<accession>A0A085NPX8</accession>
<gene>
    <name evidence="5" type="ORF">M513_06393</name>
    <name evidence="6" type="ORF">M514_06393</name>
</gene>
<dbReference type="GO" id="GO:0004867">
    <property type="term" value="F:serine-type endopeptidase inhibitor activity"/>
    <property type="evidence" value="ECO:0007669"/>
    <property type="project" value="TreeGrafter"/>
</dbReference>
<feature type="domain" description="WAP" evidence="4">
    <location>
        <begin position="222"/>
        <end position="265"/>
    </location>
</feature>
<evidence type="ECO:0000313" key="6">
    <source>
        <dbReference type="EMBL" id="KFD71524.1"/>
    </source>
</evidence>
<evidence type="ECO:0000256" key="2">
    <source>
        <dbReference type="ARBA" id="ARBA00023157"/>
    </source>
</evidence>
<feature type="signal peptide" evidence="3">
    <location>
        <begin position="1"/>
        <end position="18"/>
    </location>
</feature>
<dbReference type="PANTHER" id="PTHR19441">
    <property type="entry name" value="WHEY ACDIC PROTEIN WAP"/>
    <property type="match status" value="1"/>
</dbReference>
<dbReference type="AlphaFoldDB" id="A0A085NPX8"/>
<keyword evidence="7" id="KW-1185">Reference proteome</keyword>
<dbReference type="SMART" id="SM00217">
    <property type="entry name" value="WAP"/>
    <property type="match status" value="3"/>
</dbReference>
<dbReference type="InterPro" id="IPR008197">
    <property type="entry name" value="WAP_dom"/>
</dbReference>
<protein>
    <recommendedName>
        <fullName evidence="4">WAP domain-containing protein</fullName>
    </recommendedName>
</protein>
<dbReference type="EMBL" id="KL363224">
    <property type="protein sequence ID" value="KFD52737.1"/>
    <property type="molecule type" value="Genomic_DNA"/>
</dbReference>
<evidence type="ECO:0000259" key="4">
    <source>
        <dbReference type="SMART" id="SM00217"/>
    </source>
</evidence>
<dbReference type="EMBL" id="KL367482">
    <property type="protein sequence ID" value="KFD71524.1"/>
    <property type="molecule type" value="Genomic_DNA"/>
</dbReference>
<dbReference type="Pfam" id="PF00095">
    <property type="entry name" value="WAP"/>
    <property type="match status" value="4"/>
</dbReference>
<dbReference type="InterPro" id="IPR036645">
    <property type="entry name" value="Elafin-like_sf"/>
</dbReference>
<organism evidence="6">
    <name type="scientific">Trichuris suis</name>
    <name type="common">pig whipworm</name>
    <dbReference type="NCBI Taxonomy" id="68888"/>
    <lineage>
        <taxon>Eukaryota</taxon>
        <taxon>Metazoa</taxon>
        <taxon>Ecdysozoa</taxon>
        <taxon>Nematoda</taxon>
        <taxon>Enoplea</taxon>
        <taxon>Dorylaimia</taxon>
        <taxon>Trichinellida</taxon>
        <taxon>Trichuridae</taxon>
        <taxon>Trichuris</taxon>
    </lineage>
</organism>
<dbReference type="GO" id="GO:0005615">
    <property type="term" value="C:extracellular space"/>
    <property type="evidence" value="ECO:0007669"/>
    <property type="project" value="TreeGrafter"/>
</dbReference>
<dbReference type="Proteomes" id="UP000030764">
    <property type="component" value="Unassembled WGS sequence"/>
</dbReference>
<keyword evidence="1 3" id="KW-0732">Signal</keyword>
<reference evidence="6 7" key="1">
    <citation type="journal article" date="2014" name="Nat. Genet.">
        <title>Genome and transcriptome of the porcine whipworm Trichuris suis.</title>
        <authorList>
            <person name="Jex A.R."/>
            <person name="Nejsum P."/>
            <person name="Schwarz E.M."/>
            <person name="Hu L."/>
            <person name="Young N.D."/>
            <person name="Hall R.S."/>
            <person name="Korhonen P.K."/>
            <person name="Liao S."/>
            <person name="Thamsborg S."/>
            <person name="Xia J."/>
            <person name="Xu P."/>
            <person name="Wang S."/>
            <person name="Scheerlinck J.P."/>
            <person name="Hofmann A."/>
            <person name="Sternberg P.W."/>
            <person name="Wang J."/>
            <person name="Gasser R.B."/>
        </authorList>
    </citation>
    <scope>NUCLEOTIDE SEQUENCE [LARGE SCALE GENOMIC DNA]</scope>
    <source>
        <strain evidence="6">DCEP-RM93F</strain>
        <strain evidence="5">DCEP-RM93M</strain>
    </source>
</reference>
<dbReference type="SUPFAM" id="SSF57256">
    <property type="entry name" value="Elafin-like"/>
    <property type="match status" value="4"/>
</dbReference>
<dbReference type="GO" id="GO:0045087">
    <property type="term" value="P:innate immune response"/>
    <property type="evidence" value="ECO:0007669"/>
    <property type="project" value="TreeGrafter"/>
</dbReference>